<name>A0ABV2DFV6_9HYPH</name>
<comment type="caution">
    <text evidence="3">The sequence shown here is derived from an EMBL/GenBank/DDBJ whole genome shotgun (WGS) entry which is preliminary data.</text>
</comment>
<dbReference type="EMBL" id="JBEWSZ010000001">
    <property type="protein sequence ID" value="MET2828931.1"/>
    <property type="molecule type" value="Genomic_DNA"/>
</dbReference>
<dbReference type="Proteomes" id="UP001548832">
    <property type="component" value="Unassembled WGS sequence"/>
</dbReference>
<feature type="domain" description="Rap1a immunity protein" evidence="2">
    <location>
        <begin position="29"/>
        <end position="112"/>
    </location>
</feature>
<evidence type="ECO:0000313" key="3">
    <source>
        <dbReference type="EMBL" id="MET2828931.1"/>
    </source>
</evidence>
<feature type="chain" id="PRO_5047379231" evidence="1">
    <location>
        <begin position="27"/>
        <end position="113"/>
    </location>
</feature>
<evidence type="ECO:0000256" key="1">
    <source>
        <dbReference type="SAM" id="SignalP"/>
    </source>
</evidence>
<feature type="signal peptide" evidence="1">
    <location>
        <begin position="1"/>
        <end position="26"/>
    </location>
</feature>
<protein>
    <submittedName>
        <fullName evidence="3">Rap1a/Tai family immunity protein</fullName>
    </submittedName>
</protein>
<gene>
    <name evidence="3" type="ORF">ABVQ20_18290</name>
</gene>
<keyword evidence="4" id="KW-1185">Reference proteome</keyword>
<reference evidence="3 4" key="1">
    <citation type="submission" date="2024-06" db="EMBL/GenBank/DDBJ databases">
        <authorList>
            <person name="Kim D.-U."/>
        </authorList>
    </citation>
    <scope>NUCLEOTIDE SEQUENCE [LARGE SCALE GENOMIC DNA]</scope>
    <source>
        <strain evidence="3 4">KACC15460</strain>
    </source>
</reference>
<sequence>MRRSFQAQAIALALAIAAWFQSPATAAETVQDLLKYCSAKDGSVQAIYCVGRITGIADALFVFAQGSFCPKTSTTGGAEVQLFKNYATTHPEVWTQSDYNGVLYALNQKWPCI</sequence>
<proteinExistence type="predicted"/>
<keyword evidence="1" id="KW-0732">Signal</keyword>
<accession>A0ABV2DFV6</accession>
<dbReference type="InterPro" id="IPR041238">
    <property type="entry name" value="Rap1a"/>
</dbReference>
<dbReference type="Pfam" id="PF18602">
    <property type="entry name" value="Rap1a"/>
    <property type="match status" value="1"/>
</dbReference>
<organism evidence="3 4">
    <name type="scientific">Mesorhizobium shangrilense</name>
    <dbReference type="NCBI Taxonomy" id="460060"/>
    <lineage>
        <taxon>Bacteria</taxon>
        <taxon>Pseudomonadati</taxon>
        <taxon>Pseudomonadota</taxon>
        <taxon>Alphaproteobacteria</taxon>
        <taxon>Hyphomicrobiales</taxon>
        <taxon>Phyllobacteriaceae</taxon>
        <taxon>Mesorhizobium</taxon>
    </lineage>
</organism>
<dbReference type="RefSeq" id="WP_354460905.1">
    <property type="nucleotide sequence ID" value="NZ_JBEWSZ010000001.1"/>
</dbReference>
<evidence type="ECO:0000259" key="2">
    <source>
        <dbReference type="Pfam" id="PF18602"/>
    </source>
</evidence>
<evidence type="ECO:0000313" key="4">
    <source>
        <dbReference type="Proteomes" id="UP001548832"/>
    </source>
</evidence>